<feature type="compositionally biased region" description="Pro residues" evidence="5">
    <location>
        <begin position="197"/>
        <end position="206"/>
    </location>
</feature>
<feature type="region of interest" description="Disordered" evidence="5">
    <location>
        <begin position="1"/>
        <end position="32"/>
    </location>
</feature>
<dbReference type="PANTHER" id="PTHR31668:SF30">
    <property type="entry name" value="ZN(II)2CYS6 TRANSCRIPTION FACTOR (EUROFUNG)"/>
    <property type="match status" value="1"/>
</dbReference>
<dbReference type="PROSITE" id="PS50048">
    <property type="entry name" value="ZN2_CY6_FUNGAL_2"/>
    <property type="match status" value="1"/>
</dbReference>
<evidence type="ECO:0000259" key="6">
    <source>
        <dbReference type="PROSITE" id="PS50048"/>
    </source>
</evidence>
<dbReference type="VEuPathDB" id="FungiDB:CJI97_003826"/>
<feature type="compositionally biased region" description="Pro residues" evidence="5">
    <location>
        <begin position="274"/>
        <end position="293"/>
    </location>
</feature>
<evidence type="ECO:0000256" key="2">
    <source>
        <dbReference type="ARBA" id="ARBA00023015"/>
    </source>
</evidence>
<feature type="compositionally biased region" description="Pro residues" evidence="5">
    <location>
        <begin position="230"/>
        <end position="256"/>
    </location>
</feature>
<dbReference type="Gene3D" id="4.10.240.10">
    <property type="entry name" value="Zn(2)-C6 fungal-type DNA-binding domain"/>
    <property type="match status" value="1"/>
</dbReference>
<dbReference type="Proteomes" id="UP000230249">
    <property type="component" value="Unassembled WGS sequence"/>
</dbReference>
<reference evidence="7" key="4">
    <citation type="submission" date="2024-03" db="EMBL/GenBank/DDBJ databases">
        <title>Improved genome assembly of Candida auris strain B8441 and annotation of B11205.</title>
        <authorList>
            <person name="Cauldron N.C."/>
            <person name="Shea T."/>
            <person name="Cuomo C.A."/>
        </authorList>
    </citation>
    <scope>NUCLEOTIDE SEQUENCE</scope>
    <source>
        <strain evidence="7">B8441</strain>
    </source>
</reference>
<dbReference type="VEuPathDB" id="FungiDB:B9J08_003752"/>
<evidence type="ECO:0000256" key="3">
    <source>
        <dbReference type="ARBA" id="ARBA00023163"/>
    </source>
</evidence>
<feature type="compositionally biased region" description="Low complexity" evidence="5">
    <location>
        <begin position="165"/>
        <end position="179"/>
    </location>
</feature>
<dbReference type="PANTHER" id="PTHR31668">
    <property type="entry name" value="GLUCOSE TRANSPORT TRANSCRIPTION REGULATOR RGT1-RELATED-RELATED"/>
    <property type="match status" value="1"/>
</dbReference>
<evidence type="ECO:0000256" key="1">
    <source>
        <dbReference type="ARBA" id="ARBA00022833"/>
    </source>
</evidence>
<name>A0A2H0ZND9_CANAR</name>
<keyword evidence="3" id="KW-0804">Transcription</keyword>
<gene>
    <name evidence="8" type="ORF">B9J08_003752</name>
    <name evidence="7" type="ORF">B9J08_01610</name>
</gene>
<feature type="region of interest" description="Disordered" evidence="5">
    <location>
        <begin position="106"/>
        <end position="331"/>
    </location>
</feature>
<dbReference type="CDD" id="cd00067">
    <property type="entry name" value="GAL4"/>
    <property type="match status" value="1"/>
</dbReference>
<dbReference type="SUPFAM" id="SSF57701">
    <property type="entry name" value="Zn2/Cys6 DNA-binding domain"/>
    <property type="match status" value="1"/>
</dbReference>
<keyword evidence="1" id="KW-0862">Zinc</keyword>
<dbReference type="Pfam" id="PF00172">
    <property type="entry name" value="Zn_clus"/>
    <property type="match status" value="1"/>
</dbReference>
<evidence type="ECO:0000313" key="8">
    <source>
        <dbReference type="EMBL" id="PIS52141.1"/>
    </source>
</evidence>
<keyword evidence="4" id="KW-0539">Nucleus</keyword>
<proteinExistence type="predicted"/>
<feature type="compositionally biased region" description="Basic residues" evidence="5">
    <location>
        <begin position="185"/>
        <end position="195"/>
    </location>
</feature>
<dbReference type="STRING" id="498019.A0A2H0ZND9"/>
<comment type="caution">
    <text evidence="8">The sequence shown here is derived from an EMBL/GenBank/DDBJ whole genome shotgun (WGS) entry which is preliminary data.</text>
</comment>
<feature type="compositionally biased region" description="Low complexity" evidence="5">
    <location>
        <begin position="307"/>
        <end position="321"/>
    </location>
</feature>
<dbReference type="AlphaFoldDB" id="A0A2H0ZND9"/>
<keyword evidence="2" id="KW-0805">Transcription regulation</keyword>
<dbReference type="GO" id="GO:0000981">
    <property type="term" value="F:DNA-binding transcription factor activity, RNA polymerase II-specific"/>
    <property type="evidence" value="ECO:0007669"/>
    <property type="project" value="InterPro"/>
</dbReference>
<feature type="compositionally biased region" description="Basic residues" evidence="5">
    <location>
        <begin position="144"/>
        <end position="163"/>
    </location>
</feature>
<accession>A0A2H0ZND9</accession>
<dbReference type="SMART" id="SM00066">
    <property type="entry name" value="GAL4"/>
    <property type="match status" value="1"/>
</dbReference>
<dbReference type="GO" id="GO:0008270">
    <property type="term" value="F:zinc ion binding"/>
    <property type="evidence" value="ECO:0007669"/>
    <property type="project" value="InterPro"/>
</dbReference>
<feature type="compositionally biased region" description="Polar residues" evidence="5">
    <location>
        <begin position="19"/>
        <end position="32"/>
    </location>
</feature>
<sequence>MSSPLDLPHKKASPEPMSETPSQAPSPKFTTNTRLVARRACLSCREKKIKCDGEAMGASSEGESSTCTNCKMLGIKCVFVQSMRGGSRRKRSYVDVAKGSVNGGVVEGQPSLHLSPRSSKAYTEPGTPSTISDFSLQSEMKSPGRNKYKSRRHHHNGHHHGHGHGPFPFHSHGPFGPFGPFAPPAHHRHKKHGHHWPPQPPPPPPFYHHHHSHGSPPPPPPHGPWGSSLTPPPFAFSYPPGAPPPPHSPHPPPPASPAQNYEEHGRNGFYHHFPGPPPPPLPPPPHLPPPPFAFSPRASYDFRSCSEETTSTSTSSPMSKKGTTESADPEPFTRAELQSHELPPWSVLNEILSYYFVFCHPNDQLFSNKAAFIQSLFLRHDAALLHAIISRVCCVKKWPIEAHEREWVNRTYKYMDMLDDHGMLVCYAILRKTPFIRDDPIRHKEVVSKFLEVIKNNNYIQILTKEESMNKRKTIDNGIKVRAIWGFWADSNLVNENNEYSDRLKHIFPLPVPNESYRKGPVAARFTWNEIEKGIYNDYTSYIKALSDLQDARDGQAVQRESKLCYYLEDYFDITEGRVCINSHMASAKCIYSQAQIINKLRSINLDDPPERLTSSHWTSLGAITDEMQEICNVIETVRGRGQCEHKLVAYGVTSMDGGDWKTSSDFVSSGSEAWAKAGDAIVLSVFHAISIVPKIISLVKDANTEDIQVELREKLHSDRLHKQFRTLDEFAGFRSTLPCAMPELTKIVHQAKDAINQALVSQGEISQP</sequence>
<dbReference type="EMBL" id="PEKT03000001">
    <property type="protein sequence ID" value="KAK8443248.1"/>
    <property type="molecule type" value="Genomic_DNA"/>
</dbReference>
<dbReference type="InterPro" id="IPR050797">
    <property type="entry name" value="Carb_Metab_Trans_Reg"/>
</dbReference>
<dbReference type="VEuPathDB" id="FungiDB:CJJ07_003670"/>
<evidence type="ECO:0000313" key="7">
    <source>
        <dbReference type="EMBL" id="KAK8443248.1"/>
    </source>
</evidence>
<organism evidence="8">
    <name type="scientific">Candidozyma auris</name>
    <name type="common">Yeast</name>
    <name type="synonym">Candida auris</name>
    <dbReference type="NCBI Taxonomy" id="498019"/>
    <lineage>
        <taxon>Eukaryota</taxon>
        <taxon>Fungi</taxon>
        <taxon>Dikarya</taxon>
        <taxon>Ascomycota</taxon>
        <taxon>Saccharomycotina</taxon>
        <taxon>Pichiomycetes</taxon>
        <taxon>Metschnikowiaceae</taxon>
        <taxon>Candidozyma</taxon>
    </lineage>
</organism>
<evidence type="ECO:0000256" key="5">
    <source>
        <dbReference type="SAM" id="MobiDB-lite"/>
    </source>
</evidence>
<dbReference type="InterPro" id="IPR036864">
    <property type="entry name" value="Zn2-C6_fun-type_DNA-bd_sf"/>
</dbReference>
<reference evidence="8 9" key="1">
    <citation type="journal article" date="2017" name="Clin. Infect. Dis.">
        <title>Simultaneous emergence of multidrug-resistant Candida auris on 3 continents confirmed by whole-genome sequencing and epidemiological analyses.</title>
        <authorList>
            <person name="Lockhart S.R."/>
            <person name="Etienne K.A."/>
            <person name="Vallabhaneni S."/>
            <person name="Farooqi J."/>
            <person name="Chowdhary A."/>
            <person name="Govender N.P."/>
            <person name="Colombo A.L."/>
            <person name="Calvo B."/>
            <person name="Cuomo C.A."/>
            <person name="Desjardins C.A."/>
            <person name="Berkow E.L."/>
            <person name="Castanheira M."/>
            <person name="Magobo R.E."/>
            <person name="Jabeen K."/>
            <person name="Asghar R.J."/>
            <person name="Meis J.F."/>
            <person name="Jackson B."/>
            <person name="Chiller T."/>
            <person name="Litvintseva A.P."/>
        </authorList>
    </citation>
    <scope>NUCLEOTIDE SEQUENCE [LARGE SCALE GENOMIC DNA]</scope>
    <source>
        <strain evidence="8 9">B8441</strain>
    </source>
</reference>
<reference evidence="7 9" key="3">
    <citation type="journal article" date="2018" name="Nat. Commun.">
        <title>Genomic insights into multidrug-resistance, mating and virulence in Candida auris and related emerging species.</title>
        <authorList>
            <person name="Munoz J.F."/>
            <person name="Gade L."/>
            <person name="Chow N.A."/>
            <person name="Loparev V.N."/>
            <person name="Juieng P."/>
            <person name="Berkow E.L."/>
            <person name="Farrer R.A."/>
            <person name="Litvintseva A.P."/>
            <person name="Cuomo C.A."/>
        </authorList>
    </citation>
    <scope>GENOME REANNOTATION</scope>
    <source>
        <strain evidence="7 9">B8441</strain>
    </source>
</reference>
<feature type="compositionally biased region" description="Polar residues" evidence="5">
    <location>
        <begin position="116"/>
        <end position="140"/>
    </location>
</feature>
<dbReference type="InterPro" id="IPR001138">
    <property type="entry name" value="Zn2Cys6_DnaBD"/>
</dbReference>
<dbReference type="VEuPathDB" id="FungiDB:CJJ09_000355"/>
<reference evidence="8" key="2">
    <citation type="submission" date="2017-11" db="EMBL/GenBank/DDBJ databases">
        <title>Candida auris genome assembly and annotation.</title>
        <authorList>
            <person name="Munoz J.F."/>
            <person name="Gade L.G."/>
            <person name="Chow N.A."/>
            <person name="Litvintseva A.P."/>
            <person name="Loparev V.N."/>
            <person name="Cuomo C.A."/>
        </authorList>
    </citation>
    <scope>NUCLEOTIDE SEQUENCE</scope>
    <source>
        <strain evidence="8">B8441</strain>
    </source>
</reference>
<dbReference type="VEuPathDB" id="FungiDB:QG37_00957"/>
<feature type="domain" description="Zn(2)-C6 fungal-type" evidence="6">
    <location>
        <begin position="40"/>
        <end position="79"/>
    </location>
</feature>
<evidence type="ECO:0000313" key="9">
    <source>
        <dbReference type="Proteomes" id="UP000230249"/>
    </source>
</evidence>
<evidence type="ECO:0000256" key="4">
    <source>
        <dbReference type="ARBA" id="ARBA00023242"/>
    </source>
</evidence>
<keyword evidence="9" id="KW-1185">Reference proteome</keyword>
<dbReference type="VEuPathDB" id="FungiDB:CJI96_0002284"/>
<dbReference type="EMBL" id="PEKT02000007">
    <property type="protein sequence ID" value="PIS52141.1"/>
    <property type="molecule type" value="Genomic_DNA"/>
</dbReference>
<protein>
    <recommendedName>
        <fullName evidence="6">Zn(2)-C6 fungal-type domain-containing protein</fullName>
    </recommendedName>
</protein>